<evidence type="ECO:0000256" key="6">
    <source>
        <dbReference type="ARBA" id="ARBA00022833"/>
    </source>
</evidence>
<comment type="caution">
    <text evidence="11">The sequence shown here is derived from an EMBL/GenBank/DDBJ whole genome shotgun (WGS) entry which is preliminary data.</text>
</comment>
<dbReference type="CDD" id="cd07153">
    <property type="entry name" value="Fur_like"/>
    <property type="match status" value="1"/>
</dbReference>
<evidence type="ECO:0000256" key="4">
    <source>
        <dbReference type="ARBA" id="ARBA00022491"/>
    </source>
</evidence>
<keyword evidence="12" id="KW-1185">Reference proteome</keyword>
<evidence type="ECO:0000256" key="5">
    <source>
        <dbReference type="ARBA" id="ARBA00022723"/>
    </source>
</evidence>
<sequence>MVMEDEDRLRQAGLRVTAARLAIMRTVREGDHLDVDAVYHGVRDRVGQVSLQAVYDSLHALHRVGLLRRIEPAGSPARYETRINDNHHHLVCRRCGKVTDVDCAVGHAPCLDPVSDAGYLLDEADVIFWGVCPGCRSEDTR</sequence>
<dbReference type="InterPro" id="IPR036388">
    <property type="entry name" value="WH-like_DNA-bd_sf"/>
</dbReference>
<keyword evidence="10" id="KW-0804">Transcription</keyword>
<evidence type="ECO:0000256" key="1">
    <source>
        <dbReference type="ARBA" id="ARBA00004496"/>
    </source>
</evidence>
<comment type="similarity">
    <text evidence="2">Belongs to the Fur family.</text>
</comment>
<dbReference type="Gene3D" id="3.30.1490.190">
    <property type="match status" value="1"/>
</dbReference>
<reference evidence="12" key="1">
    <citation type="journal article" date="2019" name="Int. J. Syst. Evol. Microbiol.">
        <title>The Global Catalogue of Microorganisms (GCM) 10K type strain sequencing project: providing services to taxonomists for standard genome sequencing and annotation.</title>
        <authorList>
            <consortium name="The Broad Institute Genomics Platform"/>
            <consortium name="The Broad Institute Genome Sequencing Center for Infectious Disease"/>
            <person name="Wu L."/>
            <person name="Ma J."/>
        </authorList>
    </citation>
    <scope>NUCLEOTIDE SEQUENCE [LARGE SCALE GENOMIC DNA]</scope>
    <source>
        <strain evidence="12">JCM 17388</strain>
    </source>
</reference>
<dbReference type="PANTHER" id="PTHR33202:SF18">
    <property type="entry name" value="TRANSCRIPTIONAL REGULATOR FURA"/>
    <property type="match status" value="1"/>
</dbReference>
<dbReference type="PANTHER" id="PTHR33202">
    <property type="entry name" value="ZINC UPTAKE REGULATION PROTEIN"/>
    <property type="match status" value="1"/>
</dbReference>
<dbReference type="Pfam" id="PF01475">
    <property type="entry name" value="FUR"/>
    <property type="match status" value="1"/>
</dbReference>
<keyword evidence="4" id="KW-0678">Repressor</keyword>
<accession>A0ABP8AC22</accession>
<proteinExistence type="inferred from homology"/>
<evidence type="ECO:0000256" key="8">
    <source>
        <dbReference type="ARBA" id="ARBA00023015"/>
    </source>
</evidence>
<keyword evidence="9" id="KW-0238">DNA-binding</keyword>
<name>A0ABP8AC22_9ACTN</name>
<dbReference type="InterPro" id="IPR002481">
    <property type="entry name" value="FUR"/>
</dbReference>
<evidence type="ECO:0000256" key="9">
    <source>
        <dbReference type="ARBA" id="ARBA00023125"/>
    </source>
</evidence>
<dbReference type="Gene3D" id="1.10.10.10">
    <property type="entry name" value="Winged helix-like DNA-binding domain superfamily/Winged helix DNA-binding domain"/>
    <property type="match status" value="1"/>
</dbReference>
<dbReference type="SUPFAM" id="SSF46785">
    <property type="entry name" value="Winged helix' DNA-binding domain"/>
    <property type="match status" value="1"/>
</dbReference>
<keyword evidence="8" id="KW-0805">Transcription regulation</keyword>
<organism evidence="11 12">
    <name type="scientific">Streptosporangium oxazolinicum</name>
    <dbReference type="NCBI Taxonomy" id="909287"/>
    <lineage>
        <taxon>Bacteria</taxon>
        <taxon>Bacillati</taxon>
        <taxon>Actinomycetota</taxon>
        <taxon>Actinomycetes</taxon>
        <taxon>Streptosporangiales</taxon>
        <taxon>Streptosporangiaceae</taxon>
        <taxon>Streptosporangium</taxon>
    </lineage>
</organism>
<keyword evidence="5" id="KW-0479">Metal-binding</keyword>
<gene>
    <name evidence="11" type="ORF">GCM10022252_05800</name>
</gene>
<dbReference type="InterPro" id="IPR036390">
    <property type="entry name" value="WH_DNA-bd_sf"/>
</dbReference>
<comment type="subcellular location">
    <subcellularLocation>
        <location evidence="1">Cytoplasm</location>
    </subcellularLocation>
</comment>
<keyword evidence="7" id="KW-0408">Iron</keyword>
<evidence type="ECO:0000313" key="12">
    <source>
        <dbReference type="Proteomes" id="UP001501251"/>
    </source>
</evidence>
<keyword evidence="6" id="KW-0862">Zinc</keyword>
<evidence type="ECO:0000256" key="7">
    <source>
        <dbReference type="ARBA" id="ARBA00023004"/>
    </source>
</evidence>
<keyword evidence="3" id="KW-0963">Cytoplasm</keyword>
<evidence type="ECO:0000313" key="11">
    <source>
        <dbReference type="EMBL" id="GAA4181428.1"/>
    </source>
</evidence>
<protein>
    <submittedName>
        <fullName evidence="11">Fur family transcriptional regulator</fullName>
    </submittedName>
</protein>
<evidence type="ECO:0000256" key="3">
    <source>
        <dbReference type="ARBA" id="ARBA00022490"/>
    </source>
</evidence>
<dbReference type="Proteomes" id="UP001501251">
    <property type="component" value="Unassembled WGS sequence"/>
</dbReference>
<evidence type="ECO:0000256" key="10">
    <source>
        <dbReference type="ARBA" id="ARBA00023163"/>
    </source>
</evidence>
<dbReference type="InterPro" id="IPR043135">
    <property type="entry name" value="Fur_C"/>
</dbReference>
<dbReference type="EMBL" id="BAABAQ010000001">
    <property type="protein sequence ID" value="GAA4181428.1"/>
    <property type="molecule type" value="Genomic_DNA"/>
</dbReference>
<evidence type="ECO:0000256" key="2">
    <source>
        <dbReference type="ARBA" id="ARBA00007957"/>
    </source>
</evidence>